<evidence type="ECO:0000313" key="1">
    <source>
        <dbReference type="EMBL" id="MBW84519.1"/>
    </source>
</evidence>
<proteinExistence type="predicted"/>
<sequence>MIYNILVYITLIAPGRFLQKALRNHFPCTLSWKRLFLILECIQE</sequence>
<dbReference type="EMBL" id="GGEC01004036">
    <property type="protein sequence ID" value="MBW84519.1"/>
    <property type="molecule type" value="Transcribed_RNA"/>
</dbReference>
<protein>
    <submittedName>
        <fullName evidence="1">Uncharacterized protein</fullName>
    </submittedName>
</protein>
<name>A0A2P2ITF0_RHIMU</name>
<reference evidence="1" key="1">
    <citation type="submission" date="2018-02" db="EMBL/GenBank/DDBJ databases">
        <title>Rhizophora mucronata_Transcriptome.</title>
        <authorList>
            <person name="Meera S.P."/>
            <person name="Sreeshan A."/>
            <person name="Augustine A."/>
        </authorList>
    </citation>
    <scope>NUCLEOTIDE SEQUENCE</scope>
    <source>
        <tissue evidence="1">Leaf</tissue>
    </source>
</reference>
<dbReference type="AlphaFoldDB" id="A0A2P2ITF0"/>
<organism evidence="1">
    <name type="scientific">Rhizophora mucronata</name>
    <name type="common">Asiatic mangrove</name>
    <dbReference type="NCBI Taxonomy" id="61149"/>
    <lineage>
        <taxon>Eukaryota</taxon>
        <taxon>Viridiplantae</taxon>
        <taxon>Streptophyta</taxon>
        <taxon>Embryophyta</taxon>
        <taxon>Tracheophyta</taxon>
        <taxon>Spermatophyta</taxon>
        <taxon>Magnoliopsida</taxon>
        <taxon>eudicotyledons</taxon>
        <taxon>Gunneridae</taxon>
        <taxon>Pentapetalae</taxon>
        <taxon>rosids</taxon>
        <taxon>fabids</taxon>
        <taxon>Malpighiales</taxon>
        <taxon>Rhizophoraceae</taxon>
        <taxon>Rhizophora</taxon>
    </lineage>
</organism>
<accession>A0A2P2ITF0</accession>